<proteinExistence type="predicted"/>
<dbReference type="InterPro" id="IPR009836">
    <property type="entry name" value="GRDP-like"/>
</dbReference>
<sequence>MVLDCAKNKHALHHVGKAATSQLYQGIDGPASKLKEYRLAETPDEEPTIPNPDIFKFEESSSSTLSSSSSTLRDSSSSSQSNAFRFPLSSECAAHLELLEVFFVLRQRILRSVDIDHAMGIAPVRETKTGHNGDTKTFKDTKLWERRQDKWPKFLEFAVVRFLEWRNTMMHGRPQDEHSYLPPLDVIMVWHSFMLNPRLFQEYCVGTTLYKIRMPWKKIHEFINNRDWNFNYHADAARSFETSTGLAPDLFQEFSTWARGGVGPDEPEEADGDAEPPVPLVSLAVYKLEGEMEIPPVLDSLKPTHPARKYMSCFQAADKDLAIQLRDAVIRQTAFVDKMNAHMWIRSPGLAGTLRRGIERYDKFLKLLKLYPSTTIVPTLDIDLAWHTHQCSAVMYAKGMKDHVGRFINHDDSIVQGKLDVGFAQSRRYFRIHFGQEYRLCGCWDCEALLCEMEDAVAAAAGEEDGKLDMSAIAKRVDEQVMYYRLVEVARRKKQALPIRTT</sequence>
<dbReference type="Proteomes" id="UP001285441">
    <property type="component" value="Unassembled WGS sequence"/>
</dbReference>
<reference evidence="2" key="2">
    <citation type="submission" date="2023-06" db="EMBL/GenBank/DDBJ databases">
        <authorList>
            <consortium name="Lawrence Berkeley National Laboratory"/>
            <person name="Haridas S."/>
            <person name="Hensen N."/>
            <person name="Bonometti L."/>
            <person name="Westerberg I."/>
            <person name="Brannstrom I.O."/>
            <person name="Guillou S."/>
            <person name="Cros-Aarteil S."/>
            <person name="Calhoun S."/>
            <person name="Kuo A."/>
            <person name="Mondo S."/>
            <person name="Pangilinan J."/>
            <person name="Riley R."/>
            <person name="LaButti K."/>
            <person name="Andreopoulos B."/>
            <person name="Lipzen A."/>
            <person name="Chen C."/>
            <person name="Yanf M."/>
            <person name="Daum C."/>
            <person name="Ng V."/>
            <person name="Clum A."/>
            <person name="Steindorff A."/>
            <person name="Ohm R."/>
            <person name="Martin F."/>
            <person name="Silar P."/>
            <person name="Natvig D."/>
            <person name="Lalanne C."/>
            <person name="Gautier V."/>
            <person name="Ament-velasquez S.L."/>
            <person name="Kruys A."/>
            <person name="Hutchinson M.I."/>
            <person name="Powell A.J."/>
            <person name="Barry K."/>
            <person name="Miller A.N."/>
            <person name="Grigoriev I.V."/>
            <person name="Debuchy R."/>
            <person name="Gladieux P."/>
            <person name="Thoren M.H."/>
            <person name="Johannesson H."/>
        </authorList>
    </citation>
    <scope>NUCLEOTIDE SEQUENCE</scope>
    <source>
        <strain evidence="2">CBS 232.78</strain>
    </source>
</reference>
<protein>
    <recommendedName>
        <fullName evidence="4">Glycine-rich domain-containing protein 1</fullName>
    </recommendedName>
</protein>
<evidence type="ECO:0000313" key="2">
    <source>
        <dbReference type="EMBL" id="KAK3387875.1"/>
    </source>
</evidence>
<feature type="compositionally biased region" description="Low complexity" evidence="1">
    <location>
        <begin position="60"/>
        <end position="78"/>
    </location>
</feature>
<dbReference type="PANTHER" id="PTHR34365">
    <property type="entry name" value="ENOLASE (DUF1399)"/>
    <property type="match status" value="1"/>
</dbReference>
<keyword evidence="3" id="KW-1185">Reference proteome</keyword>
<dbReference type="Pfam" id="PF07173">
    <property type="entry name" value="GRDP-like"/>
    <property type="match status" value="1"/>
</dbReference>
<evidence type="ECO:0000313" key="3">
    <source>
        <dbReference type="Proteomes" id="UP001285441"/>
    </source>
</evidence>
<organism evidence="2 3">
    <name type="scientific">Podospora didyma</name>
    <dbReference type="NCBI Taxonomy" id="330526"/>
    <lineage>
        <taxon>Eukaryota</taxon>
        <taxon>Fungi</taxon>
        <taxon>Dikarya</taxon>
        <taxon>Ascomycota</taxon>
        <taxon>Pezizomycotina</taxon>
        <taxon>Sordariomycetes</taxon>
        <taxon>Sordariomycetidae</taxon>
        <taxon>Sordariales</taxon>
        <taxon>Podosporaceae</taxon>
        <taxon>Podospora</taxon>
    </lineage>
</organism>
<evidence type="ECO:0008006" key="4">
    <source>
        <dbReference type="Google" id="ProtNLM"/>
    </source>
</evidence>
<comment type="caution">
    <text evidence="2">The sequence shown here is derived from an EMBL/GenBank/DDBJ whole genome shotgun (WGS) entry which is preliminary data.</text>
</comment>
<feature type="region of interest" description="Disordered" evidence="1">
    <location>
        <begin position="41"/>
        <end position="78"/>
    </location>
</feature>
<dbReference type="PANTHER" id="PTHR34365:SF7">
    <property type="entry name" value="GLYCINE-RICH DOMAIN-CONTAINING PROTEIN 1"/>
    <property type="match status" value="1"/>
</dbReference>
<reference evidence="2" key="1">
    <citation type="journal article" date="2023" name="Mol. Phylogenet. Evol.">
        <title>Genome-scale phylogeny and comparative genomics of the fungal order Sordariales.</title>
        <authorList>
            <person name="Hensen N."/>
            <person name="Bonometti L."/>
            <person name="Westerberg I."/>
            <person name="Brannstrom I.O."/>
            <person name="Guillou S."/>
            <person name="Cros-Aarteil S."/>
            <person name="Calhoun S."/>
            <person name="Haridas S."/>
            <person name="Kuo A."/>
            <person name="Mondo S."/>
            <person name="Pangilinan J."/>
            <person name="Riley R."/>
            <person name="LaButti K."/>
            <person name="Andreopoulos B."/>
            <person name="Lipzen A."/>
            <person name="Chen C."/>
            <person name="Yan M."/>
            <person name="Daum C."/>
            <person name="Ng V."/>
            <person name="Clum A."/>
            <person name="Steindorff A."/>
            <person name="Ohm R.A."/>
            <person name="Martin F."/>
            <person name="Silar P."/>
            <person name="Natvig D.O."/>
            <person name="Lalanne C."/>
            <person name="Gautier V."/>
            <person name="Ament-Velasquez S.L."/>
            <person name="Kruys A."/>
            <person name="Hutchinson M.I."/>
            <person name="Powell A.J."/>
            <person name="Barry K."/>
            <person name="Miller A.N."/>
            <person name="Grigoriev I.V."/>
            <person name="Debuchy R."/>
            <person name="Gladieux P."/>
            <person name="Hiltunen Thoren M."/>
            <person name="Johannesson H."/>
        </authorList>
    </citation>
    <scope>NUCLEOTIDE SEQUENCE</scope>
    <source>
        <strain evidence="2">CBS 232.78</strain>
    </source>
</reference>
<dbReference type="AlphaFoldDB" id="A0AAE0NUJ5"/>
<name>A0AAE0NUJ5_9PEZI</name>
<dbReference type="EMBL" id="JAULSW010000003">
    <property type="protein sequence ID" value="KAK3387875.1"/>
    <property type="molecule type" value="Genomic_DNA"/>
</dbReference>
<accession>A0AAE0NUJ5</accession>
<gene>
    <name evidence="2" type="ORF">B0H63DRAFT_471067</name>
</gene>
<evidence type="ECO:0000256" key="1">
    <source>
        <dbReference type="SAM" id="MobiDB-lite"/>
    </source>
</evidence>